<accession>A0A0K0X5Z7</accession>
<feature type="domain" description="RDD" evidence="8">
    <location>
        <begin position="63"/>
        <end position="203"/>
    </location>
</feature>
<dbReference type="InterPro" id="IPR051791">
    <property type="entry name" value="Pra-immunoreactive"/>
</dbReference>
<dbReference type="GO" id="GO:0005886">
    <property type="term" value="C:plasma membrane"/>
    <property type="evidence" value="ECO:0007669"/>
    <property type="project" value="UniProtKB-SubCell"/>
</dbReference>
<dbReference type="PATRIC" id="fig|134601.6.peg.2961"/>
<sequence length="256" mass="27837">MTQLPPHGPGPAPHGPVHGSVPNPGPCPGPNPGPQGGYPPPQWNPNQPTAQYGPPNAPNPQAYTPWLDRVLAFVIDQVPVVVVYVIGYLVIMGILVGSSGSSSDGEISTGAGVTAMLLFFLLSLVPFAYAVWNLGYRQGTTGQSIGKKFMKFKVVSEQTGMPIGFFMSLVRQLAHIVDGLICYVGYLFPLWDEKRRTLADKIMSTVCVPAEPQGGPYPPQRQQFPQPYPQPYPPQFQQPYQQPYPPQNPPGFNGMR</sequence>
<keyword evidence="2" id="KW-1003">Cell membrane</keyword>
<evidence type="ECO:0000256" key="5">
    <source>
        <dbReference type="ARBA" id="ARBA00023136"/>
    </source>
</evidence>
<evidence type="ECO:0000256" key="3">
    <source>
        <dbReference type="ARBA" id="ARBA00022692"/>
    </source>
</evidence>
<dbReference type="PANTHER" id="PTHR36115">
    <property type="entry name" value="PROLINE-RICH ANTIGEN HOMOLOG-RELATED"/>
    <property type="match status" value="1"/>
</dbReference>
<name>A0A0K0X5Z7_MYCGD</name>
<feature type="compositionally biased region" description="Pro residues" evidence="6">
    <location>
        <begin position="23"/>
        <end position="43"/>
    </location>
</feature>
<dbReference type="Proteomes" id="UP000062255">
    <property type="component" value="Chromosome"/>
</dbReference>
<evidence type="ECO:0000256" key="4">
    <source>
        <dbReference type="ARBA" id="ARBA00022989"/>
    </source>
</evidence>
<keyword evidence="3 7" id="KW-0812">Transmembrane</keyword>
<dbReference type="Pfam" id="PF06271">
    <property type="entry name" value="RDD"/>
    <property type="match status" value="1"/>
</dbReference>
<evidence type="ECO:0000259" key="8">
    <source>
        <dbReference type="Pfam" id="PF06271"/>
    </source>
</evidence>
<evidence type="ECO:0000313" key="9">
    <source>
        <dbReference type="EMBL" id="AKS32855.1"/>
    </source>
</evidence>
<evidence type="ECO:0000256" key="2">
    <source>
        <dbReference type="ARBA" id="ARBA00022475"/>
    </source>
</evidence>
<dbReference type="KEGG" id="mgo:AFA91_14290"/>
<dbReference type="EMBL" id="CP012150">
    <property type="protein sequence ID" value="AKS32855.1"/>
    <property type="molecule type" value="Genomic_DNA"/>
</dbReference>
<proteinExistence type="predicted"/>
<evidence type="ECO:0000256" key="7">
    <source>
        <dbReference type="SAM" id="Phobius"/>
    </source>
</evidence>
<evidence type="ECO:0000313" key="10">
    <source>
        <dbReference type="Proteomes" id="UP000062255"/>
    </source>
</evidence>
<comment type="subcellular location">
    <subcellularLocation>
        <location evidence="1">Cell membrane</location>
        <topology evidence="1">Multi-pass membrane protein</topology>
    </subcellularLocation>
</comment>
<feature type="compositionally biased region" description="Pro residues" evidence="6">
    <location>
        <begin position="226"/>
        <end position="249"/>
    </location>
</feature>
<feature type="compositionally biased region" description="Pro residues" evidence="6">
    <location>
        <begin position="1"/>
        <end position="14"/>
    </location>
</feature>
<dbReference type="InterPro" id="IPR010432">
    <property type="entry name" value="RDD"/>
</dbReference>
<dbReference type="PANTHER" id="PTHR36115:SF6">
    <property type="entry name" value="PROLINE-RICH ANTIGEN HOMOLOG"/>
    <property type="match status" value="1"/>
</dbReference>
<gene>
    <name evidence="9" type="ORF">AFA91_14290</name>
</gene>
<feature type="transmembrane region" description="Helical" evidence="7">
    <location>
        <begin position="173"/>
        <end position="191"/>
    </location>
</feature>
<keyword evidence="5 7" id="KW-0472">Membrane</keyword>
<feature type="region of interest" description="Disordered" evidence="6">
    <location>
        <begin position="1"/>
        <end position="57"/>
    </location>
</feature>
<dbReference type="STRING" id="134601.AFA91_14290"/>
<dbReference type="AlphaFoldDB" id="A0A0K0X5Z7"/>
<evidence type="ECO:0000256" key="6">
    <source>
        <dbReference type="SAM" id="MobiDB-lite"/>
    </source>
</evidence>
<feature type="transmembrane region" description="Helical" evidence="7">
    <location>
        <begin position="109"/>
        <end position="132"/>
    </location>
</feature>
<evidence type="ECO:0000256" key="1">
    <source>
        <dbReference type="ARBA" id="ARBA00004651"/>
    </source>
</evidence>
<feature type="transmembrane region" description="Helical" evidence="7">
    <location>
        <begin position="70"/>
        <end position="97"/>
    </location>
</feature>
<keyword evidence="4 7" id="KW-1133">Transmembrane helix</keyword>
<organism evidence="9 10">
    <name type="scientific">Mycolicibacterium goodii</name>
    <name type="common">Mycobacterium goodii</name>
    <dbReference type="NCBI Taxonomy" id="134601"/>
    <lineage>
        <taxon>Bacteria</taxon>
        <taxon>Bacillati</taxon>
        <taxon>Actinomycetota</taxon>
        <taxon>Actinomycetes</taxon>
        <taxon>Mycobacteriales</taxon>
        <taxon>Mycobacteriaceae</taxon>
        <taxon>Mycolicibacterium</taxon>
    </lineage>
</organism>
<reference evidence="9 10" key="1">
    <citation type="submission" date="2015-07" db="EMBL/GenBank/DDBJ databases">
        <title>Complete genome sequence of Mycobacterium goodii X7B, a facultative thermophilic biodesulfurizing bacterium.</title>
        <authorList>
            <person name="Yu B."/>
            <person name="Li F."/>
            <person name="Xu P."/>
        </authorList>
    </citation>
    <scope>NUCLEOTIDE SEQUENCE [LARGE SCALE GENOMIC DNA]</scope>
    <source>
        <strain evidence="9 10">X7B</strain>
    </source>
</reference>
<dbReference type="OrthoDB" id="9793824at2"/>
<feature type="region of interest" description="Disordered" evidence="6">
    <location>
        <begin position="212"/>
        <end position="256"/>
    </location>
</feature>
<protein>
    <submittedName>
        <fullName evidence="9">Transporter</fullName>
    </submittedName>
</protein>